<comment type="caution">
    <text evidence="1">The sequence shown here is derived from an EMBL/GenBank/DDBJ whole genome shotgun (WGS) entry which is preliminary data.</text>
</comment>
<evidence type="ECO:0008006" key="3">
    <source>
        <dbReference type="Google" id="ProtNLM"/>
    </source>
</evidence>
<evidence type="ECO:0000313" key="1">
    <source>
        <dbReference type="EMBL" id="MEA5518061.1"/>
    </source>
</evidence>
<evidence type="ECO:0000313" key="2">
    <source>
        <dbReference type="Proteomes" id="UP001301728"/>
    </source>
</evidence>
<keyword evidence="2" id="KW-1185">Reference proteome</keyword>
<dbReference type="RefSeq" id="WP_323275358.1">
    <property type="nucleotide sequence ID" value="NZ_JAYGHT010000006.1"/>
</dbReference>
<sequence>MSKIKIMGLIPKAAIFDIGRTFKTIRKDDNPGVIIAKVIGGTVTGVVETPFSLLEGLLYRGPLELFRPDMLNSEVIFGEFDIPKVFRTEDLFSQIENIGLTDSQTTILRQSFINQYSENYSLHRLDFNFTPLLYNDYRNWRIMDIEIQFNITPEIETTDVFPQTKWEDEGLDVEDHVYLDAKGHFTAEPELSGDSIPVSVTSSKIGTTVEGEVGRKYFYKIKYSTQIPTITGQARTNGFGWRLLGTYHRYIPSGTQRFAAILLVPKHIRTATISGKIACGITNQDRRDPEYPSHRALKYGFAKIPSTPLSLGG</sequence>
<proteinExistence type="predicted"/>
<accession>A0ABU5TTU8</accession>
<name>A0ABU5TTU8_9CYAN</name>
<reference evidence="1 2" key="1">
    <citation type="submission" date="2023-12" db="EMBL/GenBank/DDBJ databases">
        <title>Baltic Sea Cyanobacteria.</title>
        <authorList>
            <person name="Delbaje E."/>
            <person name="Fewer D.P."/>
            <person name="Shishido T.K."/>
        </authorList>
    </citation>
    <scope>NUCLEOTIDE SEQUENCE [LARGE SCALE GENOMIC DNA]</scope>
    <source>
        <strain evidence="1 2">CCNP 1315</strain>
    </source>
</reference>
<dbReference type="EMBL" id="JAYGHT010000006">
    <property type="protein sequence ID" value="MEA5518061.1"/>
    <property type="molecule type" value="Genomic_DNA"/>
</dbReference>
<organism evidence="1 2">
    <name type="scientific">Limnoraphis robusta CCNP1315</name>
    <dbReference type="NCBI Taxonomy" id="3110306"/>
    <lineage>
        <taxon>Bacteria</taxon>
        <taxon>Bacillati</taxon>
        <taxon>Cyanobacteriota</taxon>
        <taxon>Cyanophyceae</taxon>
        <taxon>Oscillatoriophycideae</taxon>
        <taxon>Oscillatoriales</taxon>
        <taxon>Sirenicapillariaceae</taxon>
        <taxon>Limnoraphis</taxon>
    </lineage>
</organism>
<gene>
    <name evidence="1" type="ORF">VB854_03745</name>
</gene>
<dbReference type="Proteomes" id="UP001301728">
    <property type="component" value="Unassembled WGS sequence"/>
</dbReference>
<protein>
    <recommendedName>
        <fullName evidence="3">Phage tail protein</fullName>
    </recommendedName>
</protein>